<proteinExistence type="inferred from homology"/>
<reference evidence="12 13" key="1">
    <citation type="submission" date="2019-10" db="EMBL/GenBank/DDBJ databases">
        <title>Genome sequence of Phaeocystidibacter marisrubri JCM30614 (type strain).</title>
        <authorList>
            <person name="Bowman J.P."/>
        </authorList>
    </citation>
    <scope>NUCLEOTIDE SEQUENCE [LARGE SCALE GENOMIC DNA]</scope>
    <source>
        <strain evidence="12 13">JCM 30614</strain>
    </source>
</reference>
<feature type="domain" description="EngA-type G" evidence="11">
    <location>
        <begin position="3"/>
        <end position="167"/>
    </location>
</feature>
<evidence type="ECO:0000256" key="2">
    <source>
        <dbReference type="ARBA" id="ARBA00020953"/>
    </source>
</evidence>
<gene>
    <name evidence="8" type="primary">der</name>
    <name evidence="12" type="ORF">F8C82_10435</name>
</gene>
<evidence type="ECO:0000256" key="10">
    <source>
        <dbReference type="RuleBase" id="RU004481"/>
    </source>
</evidence>
<keyword evidence="6 8" id="KW-0342">GTP-binding</keyword>
<feature type="binding site" evidence="8">
    <location>
        <begin position="119"/>
        <end position="122"/>
    </location>
    <ligand>
        <name>GTP</name>
        <dbReference type="ChEBI" id="CHEBI:37565"/>
        <label>1</label>
    </ligand>
</feature>
<accession>A0A6L3ZGM2</accession>
<dbReference type="PROSITE" id="PS51712">
    <property type="entry name" value="G_ENGA"/>
    <property type="match status" value="2"/>
</dbReference>
<name>A0A6L3ZGM2_9FLAO</name>
<comment type="similarity">
    <text evidence="1 8 9 10">Belongs to the TRAFAC class TrmE-Era-EngA-EngB-Septin-like GTPase superfamily. EngA (Der) GTPase family.</text>
</comment>
<dbReference type="FunFam" id="3.30.300.20:FF:000004">
    <property type="entry name" value="GTPase Der"/>
    <property type="match status" value="1"/>
</dbReference>
<evidence type="ECO:0000256" key="8">
    <source>
        <dbReference type="HAMAP-Rule" id="MF_00195"/>
    </source>
</evidence>
<dbReference type="GO" id="GO:0043022">
    <property type="term" value="F:ribosome binding"/>
    <property type="evidence" value="ECO:0007669"/>
    <property type="project" value="TreeGrafter"/>
</dbReference>
<evidence type="ECO:0000256" key="4">
    <source>
        <dbReference type="ARBA" id="ARBA00022737"/>
    </source>
</evidence>
<evidence type="ECO:0000313" key="13">
    <source>
        <dbReference type="Proteomes" id="UP000484164"/>
    </source>
</evidence>
<keyword evidence="13" id="KW-1185">Reference proteome</keyword>
<dbReference type="PIRSF" id="PIRSF006485">
    <property type="entry name" value="GTP-binding_EngA"/>
    <property type="match status" value="1"/>
</dbReference>
<dbReference type="FunFam" id="3.40.50.300:FF:000040">
    <property type="entry name" value="GTPase Der"/>
    <property type="match status" value="1"/>
</dbReference>
<feature type="domain" description="EngA-type G" evidence="11">
    <location>
        <begin position="176"/>
        <end position="351"/>
    </location>
</feature>
<comment type="subunit">
    <text evidence="8">Associates with the 50S ribosomal subunit.</text>
</comment>
<dbReference type="NCBIfam" id="TIGR00231">
    <property type="entry name" value="small_GTP"/>
    <property type="match status" value="2"/>
</dbReference>
<dbReference type="CDD" id="cd01895">
    <property type="entry name" value="EngA2"/>
    <property type="match status" value="1"/>
</dbReference>
<comment type="caution">
    <text evidence="12">The sequence shown here is derived from an EMBL/GenBank/DDBJ whole genome shotgun (WGS) entry which is preliminary data.</text>
</comment>
<evidence type="ECO:0000313" key="12">
    <source>
        <dbReference type="EMBL" id="KAB2816099.1"/>
    </source>
</evidence>
<dbReference type="GO" id="GO:0042254">
    <property type="term" value="P:ribosome biogenesis"/>
    <property type="evidence" value="ECO:0007669"/>
    <property type="project" value="UniProtKB-KW"/>
</dbReference>
<feature type="binding site" evidence="8">
    <location>
        <begin position="294"/>
        <end position="297"/>
    </location>
    <ligand>
        <name>GTP</name>
        <dbReference type="ChEBI" id="CHEBI:37565"/>
        <label>2</label>
    </ligand>
</feature>
<dbReference type="PANTHER" id="PTHR43834">
    <property type="entry name" value="GTPASE DER"/>
    <property type="match status" value="1"/>
</dbReference>
<keyword evidence="5 8" id="KW-0547">Nucleotide-binding</keyword>
<feature type="binding site" evidence="8">
    <location>
        <begin position="56"/>
        <end position="60"/>
    </location>
    <ligand>
        <name>GTP</name>
        <dbReference type="ChEBI" id="CHEBI:37565"/>
        <label>1</label>
    </ligand>
</feature>
<feature type="binding site" evidence="8">
    <location>
        <begin position="9"/>
        <end position="16"/>
    </location>
    <ligand>
        <name>GTP</name>
        <dbReference type="ChEBI" id="CHEBI:37565"/>
        <label>1</label>
    </ligand>
</feature>
<dbReference type="Pfam" id="PF14714">
    <property type="entry name" value="KH_dom-like"/>
    <property type="match status" value="1"/>
</dbReference>
<dbReference type="InterPro" id="IPR027417">
    <property type="entry name" value="P-loop_NTPase"/>
</dbReference>
<sequence>MSNIVAIVGRPNVGKSTLFNRLVQRRDAITDSVAGVTRDRHYGRVDWVGREFSIIDTGGYVDGSDDIFEGEIRRQVRLAIDEANLILFVVDVETGMTDFDKEIADILRRYKKPMILVANKVDNPQRFAEAADFYRLGMGEPYGISSINGSGTGELLDKVVELLPPDQDLGEEEELPKLAIVGRPNVGKSSLVNAMFEEDRNIVTEISGTTRDTVNTRFTKFGMDFLLLDTAGVRKKTKVHEDLEFYSVMRSVRTIENADVCMLVLDATLGIESQDLAIFNLIQKNRKGVVILVNKWDLINKDTNTMRDFEALVRKRCAPFVDIPIFFTSALTRQRVLKAVEEAMEVYKRRITKISTSKLNDTIVPILKDNPPPMTKGKEIKIKFATMLPTHAPTFAFYANLPQYIKEPYKRFVENQMRKLYDLSGVPIQIFFRKK</sequence>
<dbReference type="PANTHER" id="PTHR43834:SF6">
    <property type="entry name" value="GTPASE DER"/>
    <property type="match status" value="1"/>
</dbReference>
<dbReference type="Pfam" id="PF01926">
    <property type="entry name" value="MMR_HSR1"/>
    <property type="match status" value="2"/>
</dbReference>
<dbReference type="SUPFAM" id="SSF82653">
    <property type="entry name" value="Probable GTPase Der, C-terminal domain"/>
    <property type="match status" value="1"/>
</dbReference>
<evidence type="ECO:0000256" key="7">
    <source>
        <dbReference type="ARBA" id="ARBA00032345"/>
    </source>
</evidence>
<evidence type="ECO:0000256" key="9">
    <source>
        <dbReference type="PROSITE-ProRule" id="PRU01049"/>
    </source>
</evidence>
<dbReference type="Gene3D" id="3.40.50.300">
    <property type="entry name" value="P-loop containing nucleotide triphosphate hydrolases"/>
    <property type="match status" value="2"/>
</dbReference>
<dbReference type="SUPFAM" id="SSF52540">
    <property type="entry name" value="P-loop containing nucleoside triphosphate hydrolases"/>
    <property type="match status" value="2"/>
</dbReference>
<comment type="function">
    <text evidence="8 10">GTPase that plays an essential role in the late steps of ribosome biogenesis.</text>
</comment>
<dbReference type="Gene3D" id="3.30.300.20">
    <property type="match status" value="1"/>
</dbReference>
<dbReference type="InterPro" id="IPR015946">
    <property type="entry name" value="KH_dom-like_a/b"/>
</dbReference>
<dbReference type="InterPro" id="IPR032859">
    <property type="entry name" value="KH_dom-like"/>
</dbReference>
<evidence type="ECO:0000256" key="5">
    <source>
        <dbReference type="ARBA" id="ARBA00022741"/>
    </source>
</evidence>
<dbReference type="OrthoDB" id="9805918at2"/>
<dbReference type="CDD" id="cd01894">
    <property type="entry name" value="EngA1"/>
    <property type="match status" value="1"/>
</dbReference>
<dbReference type="RefSeq" id="WP_151693528.1">
    <property type="nucleotide sequence ID" value="NZ_BMGX01000001.1"/>
</dbReference>
<organism evidence="12 13">
    <name type="scientific">Phaeocystidibacter marisrubri</name>
    <dbReference type="NCBI Taxonomy" id="1577780"/>
    <lineage>
        <taxon>Bacteria</taxon>
        <taxon>Pseudomonadati</taxon>
        <taxon>Bacteroidota</taxon>
        <taxon>Flavobacteriia</taxon>
        <taxon>Flavobacteriales</taxon>
        <taxon>Phaeocystidibacteraceae</taxon>
        <taxon>Phaeocystidibacter</taxon>
    </lineage>
</organism>
<dbReference type="NCBIfam" id="TIGR03594">
    <property type="entry name" value="GTPase_EngA"/>
    <property type="match status" value="1"/>
</dbReference>
<dbReference type="FunFam" id="3.40.50.300:FF:000953">
    <property type="entry name" value="GTPase Der"/>
    <property type="match status" value="1"/>
</dbReference>
<dbReference type="InterPro" id="IPR005225">
    <property type="entry name" value="Small_GTP-bd"/>
</dbReference>
<evidence type="ECO:0000259" key="11">
    <source>
        <dbReference type="PROSITE" id="PS51712"/>
    </source>
</evidence>
<dbReference type="AlphaFoldDB" id="A0A6L3ZGM2"/>
<dbReference type="InterPro" id="IPR016484">
    <property type="entry name" value="GTPase_Der"/>
</dbReference>
<dbReference type="HAMAP" id="MF_00195">
    <property type="entry name" value="GTPase_Der"/>
    <property type="match status" value="1"/>
</dbReference>
<feature type="binding site" evidence="8">
    <location>
        <begin position="229"/>
        <end position="233"/>
    </location>
    <ligand>
        <name>GTP</name>
        <dbReference type="ChEBI" id="CHEBI:37565"/>
        <label>2</label>
    </ligand>
</feature>
<keyword evidence="4 10" id="KW-0677">Repeat</keyword>
<feature type="binding site" evidence="8">
    <location>
        <begin position="182"/>
        <end position="189"/>
    </location>
    <ligand>
        <name>GTP</name>
        <dbReference type="ChEBI" id="CHEBI:37565"/>
        <label>2</label>
    </ligand>
</feature>
<dbReference type="Proteomes" id="UP000484164">
    <property type="component" value="Unassembled WGS sequence"/>
</dbReference>
<protein>
    <recommendedName>
        <fullName evidence="2 8">GTPase Der</fullName>
    </recommendedName>
    <alternativeName>
        <fullName evidence="7 8">GTP-binding protein EngA</fullName>
    </alternativeName>
</protein>
<evidence type="ECO:0000256" key="1">
    <source>
        <dbReference type="ARBA" id="ARBA00008279"/>
    </source>
</evidence>
<evidence type="ECO:0000256" key="3">
    <source>
        <dbReference type="ARBA" id="ARBA00022517"/>
    </source>
</evidence>
<evidence type="ECO:0000256" key="6">
    <source>
        <dbReference type="ARBA" id="ARBA00023134"/>
    </source>
</evidence>
<dbReference type="EMBL" id="WBVQ01000002">
    <property type="protein sequence ID" value="KAB2816099.1"/>
    <property type="molecule type" value="Genomic_DNA"/>
</dbReference>
<dbReference type="InterPro" id="IPR031166">
    <property type="entry name" value="G_ENGA"/>
</dbReference>
<keyword evidence="3 8" id="KW-0690">Ribosome biogenesis</keyword>
<dbReference type="PRINTS" id="PR00326">
    <property type="entry name" value="GTP1OBG"/>
</dbReference>
<dbReference type="GO" id="GO:0005525">
    <property type="term" value="F:GTP binding"/>
    <property type="evidence" value="ECO:0007669"/>
    <property type="project" value="UniProtKB-UniRule"/>
</dbReference>
<dbReference type="InterPro" id="IPR006073">
    <property type="entry name" value="GTP-bd"/>
</dbReference>